<evidence type="ECO:0000313" key="1">
    <source>
        <dbReference type="EMBL" id="KAE9350462.1"/>
    </source>
</evidence>
<name>A0A6A4FVL5_9STRA</name>
<reference evidence="1 2" key="1">
    <citation type="submission" date="2018-08" db="EMBL/GenBank/DDBJ databases">
        <title>Genomic investigation of the strawberry pathogen Phytophthora fragariae indicates pathogenicity is determined by transcriptional variation in three key races.</title>
        <authorList>
            <person name="Adams T.M."/>
            <person name="Armitage A.D."/>
            <person name="Sobczyk M.K."/>
            <person name="Bates H.J."/>
            <person name="Dunwell J.M."/>
            <person name="Nellist C.F."/>
            <person name="Harrison R.J."/>
        </authorList>
    </citation>
    <scope>NUCLEOTIDE SEQUENCE [LARGE SCALE GENOMIC DNA]</scope>
    <source>
        <strain evidence="1 2">SCRP333</strain>
    </source>
</reference>
<dbReference type="Proteomes" id="UP000434957">
    <property type="component" value="Unassembled WGS sequence"/>
</dbReference>
<protein>
    <submittedName>
        <fullName evidence="1">Uncharacterized protein</fullName>
    </submittedName>
</protein>
<comment type="caution">
    <text evidence="1">The sequence shown here is derived from an EMBL/GenBank/DDBJ whole genome shotgun (WGS) entry which is preliminary data.</text>
</comment>
<evidence type="ECO:0000313" key="2">
    <source>
        <dbReference type="Proteomes" id="UP000434957"/>
    </source>
</evidence>
<proteinExistence type="predicted"/>
<accession>A0A6A4FVL5</accession>
<organism evidence="1 2">
    <name type="scientific">Phytophthora rubi</name>
    <dbReference type="NCBI Taxonomy" id="129364"/>
    <lineage>
        <taxon>Eukaryota</taxon>
        <taxon>Sar</taxon>
        <taxon>Stramenopiles</taxon>
        <taxon>Oomycota</taxon>
        <taxon>Peronosporomycetes</taxon>
        <taxon>Peronosporales</taxon>
        <taxon>Peronosporaceae</taxon>
        <taxon>Phytophthora</taxon>
    </lineage>
</organism>
<dbReference type="EMBL" id="QXFT01000221">
    <property type="protein sequence ID" value="KAE9350462.1"/>
    <property type="molecule type" value="Genomic_DNA"/>
</dbReference>
<gene>
    <name evidence="1" type="ORF">PR003_g5364</name>
</gene>
<dbReference type="AlphaFoldDB" id="A0A6A4FVL5"/>
<keyword evidence="2" id="KW-1185">Reference proteome</keyword>
<sequence length="50" mass="5170">MSSVMRERVALKSSISFLCSGAASAPTKICANSDPLVILSKKRCPGAICA</sequence>